<feature type="region of interest" description="Disordered" evidence="1">
    <location>
        <begin position="167"/>
        <end position="186"/>
    </location>
</feature>
<protein>
    <submittedName>
        <fullName evidence="2">Uncharacterized protein</fullName>
    </submittedName>
</protein>
<keyword evidence="3" id="KW-1185">Reference proteome</keyword>
<dbReference type="EMBL" id="CBXF010000095">
    <property type="protein sequence ID" value="CDL83776.1"/>
    <property type="molecule type" value="Genomic_DNA"/>
</dbReference>
<accession>W1J1M2</accession>
<evidence type="ECO:0000256" key="1">
    <source>
        <dbReference type="SAM" id="MobiDB-lite"/>
    </source>
</evidence>
<evidence type="ECO:0000313" key="3">
    <source>
        <dbReference type="Proteomes" id="UP000019202"/>
    </source>
</evidence>
<feature type="compositionally biased region" description="Polar residues" evidence="1">
    <location>
        <begin position="167"/>
        <end position="183"/>
    </location>
</feature>
<dbReference type="Proteomes" id="UP000019202">
    <property type="component" value="Unassembled WGS sequence"/>
</dbReference>
<comment type="caution">
    <text evidence="2">The sequence shown here is derived from an EMBL/GenBank/DDBJ whole genome shotgun (WGS) entry which is preliminary data.</text>
</comment>
<evidence type="ECO:0000313" key="2">
    <source>
        <dbReference type="EMBL" id="CDL83776.1"/>
    </source>
</evidence>
<organism evidence="2 3">
    <name type="scientific">Xenorhabdus szentirmaii DSM 16338</name>
    <dbReference type="NCBI Taxonomy" id="1427518"/>
    <lineage>
        <taxon>Bacteria</taxon>
        <taxon>Pseudomonadati</taxon>
        <taxon>Pseudomonadota</taxon>
        <taxon>Gammaproteobacteria</taxon>
        <taxon>Enterobacterales</taxon>
        <taxon>Morganellaceae</taxon>
        <taxon>Xenorhabdus</taxon>
    </lineage>
</organism>
<proteinExistence type="predicted"/>
<feature type="region of interest" description="Disordered" evidence="1">
    <location>
        <begin position="137"/>
        <end position="159"/>
    </location>
</feature>
<reference evidence="2" key="1">
    <citation type="submission" date="2013-11" db="EMBL/GenBank/DDBJ databases">
        <title>Draft genome sequence and annotation of the entomopathogenic bacteria, Xenorhabdus cabanillasi strain JM26 and Xenorhabdus szentirmai strain DSM 16338.</title>
        <authorList>
            <person name="Gualtieri M."/>
            <person name="Ogier J.C."/>
            <person name="Pages S."/>
            <person name="Givaudan A."/>
            <person name="Gaudriault S."/>
        </authorList>
    </citation>
    <scope>NUCLEOTIDE SEQUENCE [LARGE SCALE GENOMIC DNA]</scope>
    <source>
        <strain evidence="2">DSM 16338</strain>
    </source>
</reference>
<dbReference type="STRING" id="1427518.XSR1_360054"/>
<dbReference type="AlphaFoldDB" id="W1J1M2"/>
<gene>
    <name evidence="2" type="ORF">XSR1_360054</name>
</gene>
<name>W1J1M2_9GAMM</name>
<sequence>MPLFQYGKADIVDDNIVYADGKYQLTTRVGGLMQAAGGAVEIIGGTVFCATPATCVGGAIVATQGMDNLNTGTNILTSGKPVKTMGEKGLEALGVPPEYSEITYAGIGLGGSLTTVLTSPKTGKSVTVLMDKDNRITRSFSNNSGTGNKTENSLPQSDVGTAKYVDKNTSSKIPSNPTSQASSGVWKPADSNLYVDGVLSKAKVKEIVNTPHGQRPDPSTYMTKAEIDAHLAKFNDGEIRFTSKSKYEQYGTYGTSDAFVMPKSEFERVMIESKGNLRIVEQKLGLDKGYLSGSDTLIVHVEKKGISGLKIPSGNEGGANSHWLPGGYTSGGVAEATMNFANKPNVTVIELEALKKQLTGKIK</sequence>